<accession>L8JSF0</accession>
<feature type="domain" description="Fatty acid hydroxylase" evidence="6">
    <location>
        <begin position="118"/>
        <end position="254"/>
    </location>
</feature>
<evidence type="ECO:0000259" key="6">
    <source>
        <dbReference type="Pfam" id="PF04116"/>
    </source>
</evidence>
<dbReference type="eggNOG" id="COG3000">
    <property type="taxonomic scope" value="Bacteria"/>
</dbReference>
<dbReference type="GO" id="GO:0016020">
    <property type="term" value="C:membrane"/>
    <property type="evidence" value="ECO:0007669"/>
    <property type="project" value="UniProtKB-SubCell"/>
</dbReference>
<dbReference type="RefSeq" id="WP_009580454.1">
    <property type="nucleotide sequence ID" value="NZ_AMZN01000045.1"/>
</dbReference>
<proteinExistence type="predicted"/>
<dbReference type="STRING" id="1237149.C900_03102"/>
<keyword evidence="4 5" id="KW-0472">Membrane</keyword>
<reference evidence="7 8" key="1">
    <citation type="submission" date="2012-12" db="EMBL/GenBank/DDBJ databases">
        <title>Genome assembly of Fulvivirga imtechensis AK7.</title>
        <authorList>
            <person name="Nupur N."/>
            <person name="Khatri I."/>
            <person name="Kumar R."/>
            <person name="Subramanian S."/>
            <person name="Pinnaka A."/>
        </authorList>
    </citation>
    <scope>NUCLEOTIDE SEQUENCE [LARGE SCALE GENOMIC DNA]</scope>
    <source>
        <strain evidence="7 8">AK7</strain>
    </source>
</reference>
<evidence type="ECO:0000256" key="1">
    <source>
        <dbReference type="ARBA" id="ARBA00004370"/>
    </source>
</evidence>
<protein>
    <recommendedName>
        <fullName evidence="6">Fatty acid hydroxylase domain-containing protein</fullName>
    </recommendedName>
</protein>
<organism evidence="7 8">
    <name type="scientific">Fulvivirga imtechensis AK7</name>
    <dbReference type="NCBI Taxonomy" id="1237149"/>
    <lineage>
        <taxon>Bacteria</taxon>
        <taxon>Pseudomonadati</taxon>
        <taxon>Bacteroidota</taxon>
        <taxon>Cytophagia</taxon>
        <taxon>Cytophagales</taxon>
        <taxon>Fulvivirgaceae</taxon>
        <taxon>Fulvivirga</taxon>
    </lineage>
</organism>
<evidence type="ECO:0000256" key="5">
    <source>
        <dbReference type="SAM" id="Phobius"/>
    </source>
</evidence>
<dbReference type="InterPro" id="IPR050307">
    <property type="entry name" value="Sterol_Desaturase_Related"/>
</dbReference>
<feature type="transmembrane region" description="Helical" evidence="5">
    <location>
        <begin position="86"/>
        <end position="106"/>
    </location>
</feature>
<dbReference type="Pfam" id="PF04116">
    <property type="entry name" value="FA_hydroxylase"/>
    <property type="match status" value="1"/>
</dbReference>
<dbReference type="Proteomes" id="UP000011135">
    <property type="component" value="Unassembled WGS sequence"/>
</dbReference>
<dbReference type="PATRIC" id="fig|1237149.3.peg.2861"/>
<comment type="subcellular location">
    <subcellularLocation>
        <location evidence="1">Membrane</location>
    </subcellularLocation>
</comment>
<evidence type="ECO:0000256" key="4">
    <source>
        <dbReference type="ARBA" id="ARBA00023136"/>
    </source>
</evidence>
<evidence type="ECO:0000256" key="2">
    <source>
        <dbReference type="ARBA" id="ARBA00022692"/>
    </source>
</evidence>
<name>L8JSF0_9BACT</name>
<dbReference type="GO" id="GO:0005506">
    <property type="term" value="F:iron ion binding"/>
    <property type="evidence" value="ECO:0007669"/>
    <property type="project" value="InterPro"/>
</dbReference>
<evidence type="ECO:0000313" key="7">
    <source>
        <dbReference type="EMBL" id="ELR71138.1"/>
    </source>
</evidence>
<keyword evidence="2 5" id="KW-0812">Transmembrane</keyword>
<feature type="transmembrane region" description="Helical" evidence="5">
    <location>
        <begin position="61"/>
        <end position="80"/>
    </location>
</feature>
<dbReference type="EMBL" id="AMZN01000045">
    <property type="protein sequence ID" value="ELR71138.1"/>
    <property type="molecule type" value="Genomic_DNA"/>
</dbReference>
<keyword evidence="3 5" id="KW-1133">Transmembrane helix</keyword>
<feature type="transmembrane region" description="Helical" evidence="5">
    <location>
        <begin position="30"/>
        <end position="49"/>
    </location>
</feature>
<dbReference type="PANTHER" id="PTHR11863">
    <property type="entry name" value="STEROL DESATURASE"/>
    <property type="match status" value="1"/>
</dbReference>
<dbReference type="OrthoDB" id="9770329at2"/>
<dbReference type="AlphaFoldDB" id="L8JSF0"/>
<sequence length="303" mass="36234">MNYYQLIIDSYSGYANYLWQEITSPSWHNYFYWLIGVSLVFFGVEWLRPWRKDQPPFRKDFWLDVFYMFFNFFLFSLIIYNAASNVVVQFFNDTLASIGITNLVAFEVMSWPLWAHLLLGFVVRDFVQWWIHRLLHRVPALWEFHKVHHSVEQMGFAAHLRFHWMENVVYRSIEYIPLALIGIGLRDFFIIHIFTLAVGHFNHSNFRLNLGPLKYIFNNPQMHIWHHAYDLPKDKQMGVNFGLTLSIWDYLFRTSYIPYEGRDIRLGFPGVEQFPKGFVGQNLHGLVKRRKAGVPTRAVRKKQ</sequence>
<gene>
    <name evidence="7" type="ORF">C900_03102</name>
</gene>
<keyword evidence="8" id="KW-1185">Reference proteome</keyword>
<evidence type="ECO:0000256" key="3">
    <source>
        <dbReference type="ARBA" id="ARBA00022989"/>
    </source>
</evidence>
<evidence type="ECO:0000313" key="8">
    <source>
        <dbReference type="Proteomes" id="UP000011135"/>
    </source>
</evidence>
<dbReference type="GO" id="GO:0008610">
    <property type="term" value="P:lipid biosynthetic process"/>
    <property type="evidence" value="ECO:0007669"/>
    <property type="project" value="InterPro"/>
</dbReference>
<comment type="caution">
    <text evidence="7">The sequence shown here is derived from an EMBL/GenBank/DDBJ whole genome shotgun (WGS) entry which is preliminary data.</text>
</comment>
<dbReference type="GO" id="GO:0016491">
    <property type="term" value="F:oxidoreductase activity"/>
    <property type="evidence" value="ECO:0007669"/>
    <property type="project" value="InterPro"/>
</dbReference>
<dbReference type="InterPro" id="IPR006694">
    <property type="entry name" value="Fatty_acid_hydroxylase"/>
</dbReference>